<proteinExistence type="predicted"/>
<evidence type="ECO:0000313" key="2">
    <source>
        <dbReference type="EMBL" id="TNN67001.1"/>
    </source>
</evidence>
<organism evidence="2 3">
    <name type="scientific">Liparis tanakae</name>
    <name type="common">Tanaka's snailfish</name>
    <dbReference type="NCBI Taxonomy" id="230148"/>
    <lineage>
        <taxon>Eukaryota</taxon>
        <taxon>Metazoa</taxon>
        <taxon>Chordata</taxon>
        <taxon>Craniata</taxon>
        <taxon>Vertebrata</taxon>
        <taxon>Euteleostomi</taxon>
        <taxon>Actinopterygii</taxon>
        <taxon>Neopterygii</taxon>
        <taxon>Teleostei</taxon>
        <taxon>Neoteleostei</taxon>
        <taxon>Acanthomorphata</taxon>
        <taxon>Eupercaria</taxon>
        <taxon>Perciformes</taxon>
        <taxon>Cottioidei</taxon>
        <taxon>Cottales</taxon>
        <taxon>Liparidae</taxon>
        <taxon>Liparis</taxon>
    </lineage>
</organism>
<dbReference type="Proteomes" id="UP000314294">
    <property type="component" value="Unassembled WGS sequence"/>
</dbReference>
<comment type="caution">
    <text evidence="2">The sequence shown here is derived from an EMBL/GenBank/DDBJ whole genome shotgun (WGS) entry which is preliminary data.</text>
</comment>
<accession>A0A4Z2HN83</accession>
<dbReference type="EMBL" id="SRLO01000211">
    <property type="protein sequence ID" value="TNN67001.1"/>
    <property type="molecule type" value="Genomic_DNA"/>
</dbReference>
<sequence length="194" mass="21907">MRLALRTWNALVISWFMKLSLLRTLATIMRRSNTSSSSAMVATCIRSPRLSSRLPVYSAEKTVTPDLAGKARMKQHERWTGMLLEDAGVQQPWHGIGLRSHPGSGHTTPRPDPARPRPDEDTIPDFKWLSYLLSPSRSDPALSCPRWRRNTFLSEALTPHANSPLPHTHDTLALYRCVLLPAYFPPLERSVPFS</sequence>
<reference evidence="2 3" key="1">
    <citation type="submission" date="2019-03" db="EMBL/GenBank/DDBJ databases">
        <title>First draft genome of Liparis tanakae, snailfish: a comprehensive survey of snailfish specific genes.</title>
        <authorList>
            <person name="Kim W."/>
            <person name="Song I."/>
            <person name="Jeong J.-H."/>
            <person name="Kim D."/>
            <person name="Kim S."/>
            <person name="Ryu S."/>
            <person name="Song J.Y."/>
            <person name="Lee S.K."/>
        </authorList>
    </citation>
    <scope>NUCLEOTIDE SEQUENCE [LARGE SCALE GENOMIC DNA]</scope>
    <source>
        <tissue evidence="2">Muscle</tissue>
    </source>
</reference>
<dbReference type="AlphaFoldDB" id="A0A4Z2HN83"/>
<feature type="region of interest" description="Disordered" evidence="1">
    <location>
        <begin position="96"/>
        <end position="120"/>
    </location>
</feature>
<evidence type="ECO:0000256" key="1">
    <source>
        <dbReference type="SAM" id="MobiDB-lite"/>
    </source>
</evidence>
<evidence type="ECO:0000313" key="3">
    <source>
        <dbReference type="Proteomes" id="UP000314294"/>
    </source>
</evidence>
<protein>
    <submittedName>
        <fullName evidence="2">Uncharacterized protein</fullName>
    </submittedName>
</protein>
<gene>
    <name evidence="2" type="ORF">EYF80_022774</name>
</gene>
<name>A0A4Z2HN83_9TELE</name>
<keyword evidence="3" id="KW-1185">Reference proteome</keyword>